<gene>
    <name evidence="1" type="ORF">ZEAMMB73_Zm00001d042696</name>
</gene>
<accession>A0A1D6N669</accession>
<reference evidence="1" key="1">
    <citation type="submission" date="2015-12" db="EMBL/GenBank/DDBJ databases">
        <title>Update maize B73 reference genome by single molecule sequencing technologies.</title>
        <authorList>
            <consortium name="Maize Genome Sequencing Project"/>
            <person name="Ware D."/>
        </authorList>
    </citation>
    <scope>NUCLEOTIDE SEQUENCE [LARGE SCALE GENOMIC DNA]</scope>
    <source>
        <tissue evidence="1">Seedling</tissue>
    </source>
</reference>
<dbReference type="AlphaFoldDB" id="A0A1D6N669"/>
<evidence type="ECO:0000313" key="1">
    <source>
        <dbReference type="EMBL" id="ONM36093.1"/>
    </source>
</evidence>
<protein>
    <submittedName>
        <fullName evidence="1">Uncharacterized protein</fullName>
    </submittedName>
</protein>
<dbReference type="EMBL" id="CM007649">
    <property type="protein sequence ID" value="ONM36093.1"/>
    <property type="molecule type" value="Genomic_DNA"/>
</dbReference>
<name>A0A1D6N669_MAIZE</name>
<proteinExistence type="predicted"/>
<sequence length="16" mass="1781">MLLGHMVGIVHSFLLN</sequence>
<organism evidence="1">
    <name type="scientific">Zea mays</name>
    <name type="common">Maize</name>
    <dbReference type="NCBI Taxonomy" id="4577"/>
    <lineage>
        <taxon>Eukaryota</taxon>
        <taxon>Viridiplantae</taxon>
        <taxon>Streptophyta</taxon>
        <taxon>Embryophyta</taxon>
        <taxon>Tracheophyta</taxon>
        <taxon>Spermatophyta</taxon>
        <taxon>Magnoliopsida</taxon>
        <taxon>Liliopsida</taxon>
        <taxon>Poales</taxon>
        <taxon>Poaceae</taxon>
        <taxon>PACMAD clade</taxon>
        <taxon>Panicoideae</taxon>
        <taxon>Andropogonodae</taxon>
        <taxon>Andropogoneae</taxon>
        <taxon>Tripsacinae</taxon>
        <taxon>Zea</taxon>
    </lineage>
</organism>